<dbReference type="Pfam" id="PF00079">
    <property type="entry name" value="Serpin"/>
    <property type="match status" value="1"/>
</dbReference>
<dbReference type="InterPro" id="IPR000215">
    <property type="entry name" value="Serpin_fam"/>
</dbReference>
<evidence type="ECO:0000313" key="4">
    <source>
        <dbReference type="Proteomes" id="UP000562045"/>
    </source>
</evidence>
<accession>A0A7Y9ZIW2</accession>
<dbReference type="PROSITE" id="PS51257">
    <property type="entry name" value="PROKAR_LIPOPROTEIN"/>
    <property type="match status" value="1"/>
</dbReference>
<gene>
    <name evidence="3" type="ORF">BJ993_003359</name>
</gene>
<dbReference type="InterPro" id="IPR042178">
    <property type="entry name" value="Serpin_sf_1"/>
</dbReference>
<dbReference type="PANTHER" id="PTHR11461">
    <property type="entry name" value="SERINE PROTEASE INHIBITOR, SERPIN"/>
    <property type="match status" value="1"/>
</dbReference>
<dbReference type="CDD" id="cd19590">
    <property type="entry name" value="serpin_thermopin-like"/>
    <property type="match status" value="1"/>
</dbReference>
<dbReference type="SMART" id="SM00093">
    <property type="entry name" value="SERPIN"/>
    <property type="match status" value="1"/>
</dbReference>
<evidence type="ECO:0000259" key="2">
    <source>
        <dbReference type="SMART" id="SM00093"/>
    </source>
</evidence>
<proteinExistence type="inferred from homology"/>
<name>A0A7Y9ZIW2_9ACTN</name>
<sequence length="446" mass="46659">MIDRRDTLRLGLLALALTGGVGGLAACSSDDEPGLQPAPDADPDGIELVSSDVKRAAGDTTALAPVVDGLRLLAGDLYRELATEPGNLVLSPYSVAVALGMTLVGAAGRTAREMGEVLHTGDLGDRWHKGLNAVTSGTGALAGERKRADGSKATIELATANQLFGQQGVGWEADFLDLLAKEYGAGLRAVDYETAPEDARTLINDWVEQQTHDRIVDLVPEGLIDPSTRLVLVNAIYLKAPWEQPFEKTLTAAGDFHRLDGSTVAADLMRRPDIKGGWVTGDGFRAAVLPYAGGGLSMSVVVPDDGQLAAVEGALAKSGYGPVLASSAAPATIDLTLPRWSFRTAAPLKEALRTMGMPTAFADGADFSPMTDEDLDLVIADVVHQGFIAVDEEGTEASAATAVVMAETAAPVAEVLVADRPFLFLIHDTEHGTPLFVGRVTDPTAE</sequence>
<dbReference type="Gene3D" id="2.30.39.10">
    <property type="entry name" value="Alpha-1-antitrypsin, domain 1"/>
    <property type="match status" value="1"/>
</dbReference>
<dbReference type="EMBL" id="JACBZM010000001">
    <property type="protein sequence ID" value="NYI46279.1"/>
    <property type="molecule type" value="Genomic_DNA"/>
</dbReference>
<reference evidence="3 4" key="1">
    <citation type="submission" date="2020-07" db="EMBL/GenBank/DDBJ databases">
        <title>Sequencing the genomes of 1000 actinobacteria strains.</title>
        <authorList>
            <person name="Klenk H.-P."/>
        </authorList>
    </citation>
    <scope>NUCLEOTIDE SEQUENCE [LARGE SCALE GENOMIC DNA]</scope>
    <source>
        <strain evidence="3 4">DSM 15131</strain>
    </source>
</reference>
<comment type="similarity">
    <text evidence="1">Belongs to the serpin family.</text>
</comment>
<dbReference type="RefSeq" id="WP_179650108.1">
    <property type="nucleotide sequence ID" value="NZ_JACBZM010000001.1"/>
</dbReference>
<dbReference type="GO" id="GO:0005615">
    <property type="term" value="C:extracellular space"/>
    <property type="evidence" value="ECO:0007669"/>
    <property type="project" value="InterPro"/>
</dbReference>
<dbReference type="InterPro" id="IPR042185">
    <property type="entry name" value="Serpin_sf_2"/>
</dbReference>
<feature type="domain" description="Serpin" evidence="2">
    <location>
        <begin position="75"/>
        <end position="443"/>
    </location>
</feature>
<evidence type="ECO:0000313" key="3">
    <source>
        <dbReference type="EMBL" id="NYI46279.1"/>
    </source>
</evidence>
<organism evidence="3 4">
    <name type="scientific">Nocardioides aromaticivorans</name>
    <dbReference type="NCBI Taxonomy" id="200618"/>
    <lineage>
        <taxon>Bacteria</taxon>
        <taxon>Bacillati</taxon>
        <taxon>Actinomycetota</taxon>
        <taxon>Actinomycetes</taxon>
        <taxon>Propionibacteriales</taxon>
        <taxon>Nocardioidaceae</taxon>
        <taxon>Nocardioides</taxon>
    </lineage>
</organism>
<dbReference type="AlphaFoldDB" id="A0A7Y9ZIW2"/>
<dbReference type="GO" id="GO:0004867">
    <property type="term" value="F:serine-type endopeptidase inhibitor activity"/>
    <property type="evidence" value="ECO:0007669"/>
    <property type="project" value="InterPro"/>
</dbReference>
<evidence type="ECO:0000256" key="1">
    <source>
        <dbReference type="RuleBase" id="RU000411"/>
    </source>
</evidence>
<protein>
    <submittedName>
        <fullName evidence="3">Serpin B</fullName>
    </submittedName>
</protein>
<dbReference type="InterPro" id="IPR023795">
    <property type="entry name" value="Serpin_CS"/>
</dbReference>
<dbReference type="PROSITE" id="PS00284">
    <property type="entry name" value="SERPIN"/>
    <property type="match status" value="1"/>
</dbReference>
<comment type="caution">
    <text evidence="3">The sequence shown here is derived from an EMBL/GenBank/DDBJ whole genome shotgun (WGS) entry which is preliminary data.</text>
</comment>
<dbReference type="Proteomes" id="UP000562045">
    <property type="component" value="Unassembled WGS sequence"/>
</dbReference>
<dbReference type="InterPro" id="IPR036186">
    <property type="entry name" value="Serpin_sf"/>
</dbReference>
<dbReference type="PANTHER" id="PTHR11461:SF211">
    <property type="entry name" value="GH10112P-RELATED"/>
    <property type="match status" value="1"/>
</dbReference>
<dbReference type="Gene3D" id="3.30.497.10">
    <property type="entry name" value="Antithrombin, subunit I, domain 2"/>
    <property type="match status" value="1"/>
</dbReference>
<dbReference type="InterPro" id="IPR023796">
    <property type="entry name" value="Serpin_dom"/>
</dbReference>
<dbReference type="SUPFAM" id="SSF56574">
    <property type="entry name" value="Serpins"/>
    <property type="match status" value="1"/>
</dbReference>